<keyword evidence="1" id="KW-1133">Transmembrane helix</keyword>
<dbReference type="InterPro" id="IPR007492">
    <property type="entry name" value="LytTR_DNA-bd_dom"/>
</dbReference>
<dbReference type="AlphaFoldDB" id="A0A2K9PQG2"/>
<dbReference type="Proteomes" id="UP000235826">
    <property type="component" value="Chromosome"/>
</dbReference>
<dbReference type="KEGG" id="fek:C1H87_11490"/>
<evidence type="ECO:0000313" key="4">
    <source>
        <dbReference type="Proteomes" id="UP000235826"/>
    </source>
</evidence>
<feature type="transmembrane region" description="Helical" evidence="1">
    <location>
        <begin position="58"/>
        <end position="76"/>
    </location>
</feature>
<keyword evidence="1" id="KW-0812">Transmembrane</keyword>
<evidence type="ECO:0000256" key="1">
    <source>
        <dbReference type="SAM" id="Phobius"/>
    </source>
</evidence>
<name>A0A2K9PQG2_9FLAO</name>
<organism evidence="3 4">
    <name type="scientific">Flavivirga eckloniae</name>
    <dbReference type="NCBI Taxonomy" id="1803846"/>
    <lineage>
        <taxon>Bacteria</taxon>
        <taxon>Pseudomonadati</taxon>
        <taxon>Bacteroidota</taxon>
        <taxon>Flavobacteriia</taxon>
        <taxon>Flavobacteriales</taxon>
        <taxon>Flavobacteriaceae</taxon>
        <taxon>Flavivirga</taxon>
    </lineage>
</organism>
<feature type="domain" description="HTH LytTR-type" evidence="2">
    <location>
        <begin position="185"/>
        <end position="281"/>
    </location>
</feature>
<dbReference type="SMART" id="SM00850">
    <property type="entry name" value="LytTR"/>
    <property type="match status" value="1"/>
</dbReference>
<dbReference type="Gene3D" id="2.40.50.1020">
    <property type="entry name" value="LytTr DNA-binding domain"/>
    <property type="match status" value="1"/>
</dbReference>
<dbReference type="PANTHER" id="PTHR37299">
    <property type="entry name" value="TRANSCRIPTIONAL REGULATOR-RELATED"/>
    <property type="match status" value="1"/>
</dbReference>
<evidence type="ECO:0000259" key="2">
    <source>
        <dbReference type="PROSITE" id="PS50930"/>
    </source>
</evidence>
<dbReference type="PANTHER" id="PTHR37299:SF1">
    <property type="entry name" value="STAGE 0 SPORULATION PROTEIN A HOMOLOG"/>
    <property type="match status" value="1"/>
</dbReference>
<dbReference type="EMBL" id="CP025791">
    <property type="protein sequence ID" value="AUP79294.1"/>
    <property type="molecule type" value="Genomic_DNA"/>
</dbReference>
<reference evidence="3 4" key="1">
    <citation type="submission" date="2018-01" db="EMBL/GenBank/DDBJ databases">
        <title>Complete genome sequence of Flavivirga eckloniae ECD14 isolated from seaweed Ecklonia cava.</title>
        <authorList>
            <person name="Lee J.H."/>
            <person name="Baik K.S."/>
            <person name="Seong C.N."/>
        </authorList>
    </citation>
    <scope>NUCLEOTIDE SEQUENCE [LARGE SCALE GENOMIC DNA]</scope>
    <source>
        <strain evidence="3 4">ECD14</strain>
    </source>
</reference>
<keyword evidence="4" id="KW-1185">Reference proteome</keyword>
<dbReference type="PROSITE" id="PS50930">
    <property type="entry name" value="HTH_LYTTR"/>
    <property type="match status" value="1"/>
</dbReference>
<dbReference type="InterPro" id="IPR046947">
    <property type="entry name" value="LytR-like"/>
</dbReference>
<proteinExistence type="predicted"/>
<dbReference type="GO" id="GO:0003677">
    <property type="term" value="F:DNA binding"/>
    <property type="evidence" value="ECO:0007669"/>
    <property type="project" value="InterPro"/>
</dbReference>
<sequence length="281" mass="33122">MGTVPYELRQIIKVTNFNYHDKNFGWIIYPILGVSFTIFANDNDFETLIQIPSFKWDIVFSLFVVSIIGFYLAWLVRHLDKSKDLSWEKNFSKRAIIQFIYGVAAPLTLALGLELVYLNIINVDLNQSSILNLELPLAFLYLFILNLLYYLNYVSVAYRKKLEEKDASKLFEEKVKVSVGAKESLIPIKNIAFLKSEDKVLWLYTFEDKQLHISGTLNDWKLRLPNEYFYRLNRQIIVNRDAIEGLESTETRRLKVFLKNTDDDIYLPKSKVTDFRKWWKS</sequence>
<dbReference type="GO" id="GO:0000156">
    <property type="term" value="F:phosphorelay response regulator activity"/>
    <property type="evidence" value="ECO:0007669"/>
    <property type="project" value="InterPro"/>
</dbReference>
<dbReference type="Pfam" id="PF04397">
    <property type="entry name" value="LytTR"/>
    <property type="match status" value="1"/>
</dbReference>
<evidence type="ECO:0000313" key="3">
    <source>
        <dbReference type="EMBL" id="AUP79294.1"/>
    </source>
</evidence>
<feature type="transmembrane region" description="Helical" evidence="1">
    <location>
        <begin position="138"/>
        <end position="158"/>
    </location>
</feature>
<feature type="transmembrane region" description="Helical" evidence="1">
    <location>
        <begin position="96"/>
        <end position="118"/>
    </location>
</feature>
<keyword evidence="1" id="KW-0472">Membrane</keyword>
<protein>
    <recommendedName>
        <fullName evidence="2">HTH LytTR-type domain-containing protein</fullName>
    </recommendedName>
</protein>
<gene>
    <name evidence="3" type="ORF">C1H87_11490</name>
</gene>
<accession>A0A2K9PQG2</accession>